<organism evidence="4 5">
    <name type="scientific">Glomus cerebriforme</name>
    <dbReference type="NCBI Taxonomy" id="658196"/>
    <lineage>
        <taxon>Eukaryota</taxon>
        <taxon>Fungi</taxon>
        <taxon>Fungi incertae sedis</taxon>
        <taxon>Mucoromycota</taxon>
        <taxon>Glomeromycotina</taxon>
        <taxon>Glomeromycetes</taxon>
        <taxon>Glomerales</taxon>
        <taxon>Glomeraceae</taxon>
        <taxon>Glomus</taxon>
    </lineage>
</organism>
<feature type="transmembrane region" description="Helical" evidence="2">
    <location>
        <begin position="107"/>
        <end position="126"/>
    </location>
</feature>
<dbReference type="Pfam" id="PF00085">
    <property type="entry name" value="Thioredoxin"/>
    <property type="match status" value="1"/>
</dbReference>
<reference evidence="4 5" key="1">
    <citation type="submission" date="2018-06" db="EMBL/GenBank/DDBJ databases">
        <title>Comparative genomics reveals the genomic features of Rhizophagus irregularis, R. cerebriforme, R. diaphanum and Gigaspora rosea, and their symbiotic lifestyle signature.</title>
        <authorList>
            <person name="Morin E."/>
            <person name="San Clemente H."/>
            <person name="Chen E.C.H."/>
            <person name="De La Providencia I."/>
            <person name="Hainaut M."/>
            <person name="Kuo A."/>
            <person name="Kohler A."/>
            <person name="Murat C."/>
            <person name="Tang N."/>
            <person name="Roy S."/>
            <person name="Loubradou J."/>
            <person name="Henrissat B."/>
            <person name="Grigoriev I.V."/>
            <person name="Corradi N."/>
            <person name="Roux C."/>
            <person name="Martin F.M."/>
        </authorList>
    </citation>
    <scope>NUCLEOTIDE SEQUENCE [LARGE SCALE GENOMIC DNA]</scope>
    <source>
        <strain evidence="4 5">DAOM 227022</strain>
    </source>
</reference>
<dbReference type="Proteomes" id="UP000265703">
    <property type="component" value="Unassembled WGS sequence"/>
</dbReference>
<protein>
    <submittedName>
        <fullName evidence="4">Thioredoxin-like protein</fullName>
    </submittedName>
</protein>
<comment type="caution">
    <text evidence="4">The sequence shown here is derived from an EMBL/GenBank/DDBJ whole genome shotgun (WGS) entry which is preliminary data.</text>
</comment>
<dbReference type="EMBL" id="QKYT01001704">
    <property type="protein sequence ID" value="RIA78997.1"/>
    <property type="molecule type" value="Genomic_DNA"/>
</dbReference>
<accession>A0A397S4U0</accession>
<dbReference type="InterPro" id="IPR036249">
    <property type="entry name" value="Thioredoxin-like_sf"/>
</dbReference>
<dbReference type="AlphaFoldDB" id="A0A397S4U0"/>
<evidence type="ECO:0000256" key="2">
    <source>
        <dbReference type="SAM" id="Phobius"/>
    </source>
</evidence>
<feature type="domain" description="Thioredoxin" evidence="3">
    <location>
        <begin position="5"/>
        <end position="96"/>
    </location>
</feature>
<keyword evidence="2" id="KW-0472">Membrane</keyword>
<dbReference type="CDD" id="cd02947">
    <property type="entry name" value="TRX_family"/>
    <property type="match status" value="1"/>
</dbReference>
<keyword evidence="5" id="KW-1185">Reference proteome</keyword>
<dbReference type="Gene3D" id="3.40.30.10">
    <property type="entry name" value="Glutaredoxin"/>
    <property type="match status" value="1"/>
</dbReference>
<name>A0A397S4U0_9GLOM</name>
<keyword evidence="1" id="KW-1015">Disulfide bond</keyword>
<evidence type="ECO:0000313" key="5">
    <source>
        <dbReference type="Proteomes" id="UP000265703"/>
    </source>
</evidence>
<dbReference type="PANTHER" id="PTHR46115">
    <property type="entry name" value="THIOREDOXIN-LIKE PROTEIN 1"/>
    <property type="match status" value="1"/>
</dbReference>
<keyword evidence="2" id="KW-0812">Transmembrane</keyword>
<dbReference type="STRING" id="658196.A0A397S4U0"/>
<keyword evidence="2" id="KW-1133">Transmembrane helix</keyword>
<dbReference type="OrthoDB" id="2121326at2759"/>
<evidence type="ECO:0000259" key="3">
    <source>
        <dbReference type="Pfam" id="PF00085"/>
    </source>
</evidence>
<dbReference type="SUPFAM" id="SSF52833">
    <property type="entry name" value="Thioredoxin-like"/>
    <property type="match status" value="1"/>
</dbReference>
<evidence type="ECO:0000313" key="4">
    <source>
        <dbReference type="EMBL" id="RIA78997.1"/>
    </source>
</evidence>
<gene>
    <name evidence="4" type="ORF">C1645_810896</name>
</gene>
<proteinExistence type="predicted"/>
<sequence length="132" mass="15084">MVVIKINSKDEFDQHLAKGKLVIVDFFAESDESSQSVEPEIEKLSNEYEDVLFLKVDVDSVQTVSAVYNITTLPTFKFFKNAELIEVEVVGTHVNAVSALIKKYKRFMIIINNFICILSYQFLYSYNDGPSK</sequence>
<dbReference type="InterPro" id="IPR013766">
    <property type="entry name" value="Thioredoxin_domain"/>
</dbReference>
<evidence type="ECO:0000256" key="1">
    <source>
        <dbReference type="ARBA" id="ARBA00023157"/>
    </source>
</evidence>